<evidence type="ECO:0000313" key="11">
    <source>
        <dbReference type="EMBL" id="RHY92376.1"/>
    </source>
</evidence>
<evidence type="ECO:0000313" key="16">
    <source>
        <dbReference type="Proteomes" id="UP000266643"/>
    </source>
</evidence>
<evidence type="ECO:0000313" key="9">
    <source>
        <dbReference type="EMBL" id="RHY47022.1"/>
    </source>
</evidence>
<feature type="transmembrane region" description="Helical" evidence="5">
    <location>
        <begin position="203"/>
        <end position="230"/>
    </location>
</feature>
<dbReference type="EMBL" id="QUTD01011257">
    <property type="protein sequence ID" value="RHY40228.1"/>
    <property type="molecule type" value="Genomic_DNA"/>
</dbReference>
<dbReference type="Proteomes" id="UP000283543">
    <property type="component" value="Unassembled WGS sequence"/>
</dbReference>
<evidence type="ECO:0000313" key="7">
    <source>
        <dbReference type="EMBL" id="RHY03376.1"/>
    </source>
</evidence>
<feature type="domain" description="Anoctamin transmembrane" evidence="6">
    <location>
        <begin position="196"/>
        <end position="679"/>
    </location>
</feature>
<evidence type="ECO:0000313" key="15">
    <source>
        <dbReference type="Proteomes" id="UP000266239"/>
    </source>
</evidence>
<dbReference type="PANTHER" id="PTHR12308:SF73">
    <property type="entry name" value="ANOCTAMIN"/>
    <property type="match status" value="1"/>
</dbReference>
<dbReference type="Pfam" id="PF04547">
    <property type="entry name" value="Anoctamin"/>
    <property type="match status" value="1"/>
</dbReference>
<keyword evidence="2 5" id="KW-0812">Transmembrane</keyword>
<gene>
    <name evidence="7" type="ORF">DYB25_010628</name>
    <name evidence="11" type="ORF">DYB26_007422</name>
    <name evidence="8" type="ORF">DYB30_012320</name>
    <name evidence="12" type="ORF">DYB31_009107</name>
    <name evidence="9" type="ORF">DYB34_010347</name>
    <name evidence="10" type="ORF">DYB38_010645</name>
</gene>
<proteinExistence type="predicted"/>
<evidence type="ECO:0000256" key="4">
    <source>
        <dbReference type="ARBA" id="ARBA00023136"/>
    </source>
</evidence>
<protein>
    <recommendedName>
        <fullName evidence="6">Anoctamin transmembrane domain-containing protein</fullName>
    </recommendedName>
</protein>
<dbReference type="GO" id="GO:0016020">
    <property type="term" value="C:membrane"/>
    <property type="evidence" value="ECO:0007669"/>
    <property type="project" value="UniProtKB-SubCell"/>
</dbReference>
<keyword evidence="4 5" id="KW-0472">Membrane</keyword>
<evidence type="ECO:0000313" key="10">
    <source>
        <dbReference type="EMBL" id="RHY73672.1"/>
    </source>
</evidence>
<feature type="transmembrane region" description="Helical" evidence="5">
    <location>
        <begin position="642"/>
        <end position="665"/>
    </location>
</feature>
<evidence type="ECO:0000256" key="3">
    <source>
        <dbReference type="ARBA" id="ARBA00022989"/>
    </source>
</evidence>
<evidence type="ECO:0000259" key="6">
    <source>
        <dbReference type="Pfam" id="PF04547"/>
    </source>
</evidence>
<dbReference type="InterPro" id="IPR007632">
    <property type="entry name" value="Anoctamin"/>
</dbReference>
<evidence type="ECO:0000256" key="1">
    <source>
        <dbReference type="ARBA" id="ARBA00004141"/>
    </source>
</evidence>
<organism evidence="12 14">
    <name type="scientific">Aphanomyces astaci</name>
    <name type="common">Crayfish plague agent</name>
    <dbReference type="NCBI Taxonomy" id="112090"/>
    <lineage>
        <taxon>Eukaryota</taxon>
        <taxon>Sar</taxon>
        <taxon>Stramenopiles</taxon>
        <taxon>Oomycota</taxon>
        <taxon>Saprolegniomycetes</taxon>
        <taxon>Saprolegniales</taxon>
        <taxon>Verrucalvaceae</taxon>
        <taxon>Aphanomyces</taxon>
    </lineage>
</organism>
<evidence type="ECO:0000313" key="8">
    <source>
        <dbReference type="EMBL" id="RHY40228.1"/>
    </source>
</evidence>
<name>A0A397FJH3_APHAT</name>
<dbReference type="EMBL" id="QUTC01002575">
    <property type="protein sequence ID" value="RHY73672.1"/>
    <property type="molecule type" value="Genomic_DNA"/>
</dbReference>
<evidence type="ECO:0000313" key="18">
    <source>
        <dbReference type="Proteomes" id="UP000286510"/>
    </source>
</evidence>
<dbReference type="EMBL" id="QUTB01007185">
    <property type="protein sequence ID" value="RHY47022.1"/>
    <property type="molecule type" value="Genomic_DNA"/>
</dbReference>
<dbReference type="Proteomes" id="UP000266196">
    <property type="component" value="Unassembled WGS sequence"/>
</dbReference>
<evidence type="ECO:0000256" key="5">
    <source>
        <dbReference type="SAM" id="Phobius"/>
    </source>
</evidence>
<dbReference type="Proteomes" id="UP000266239">
    <property type="component" value="Unassembled WGS sequence"/>
</dbReference>
<evidence type="ECO:0000313" key="14">
    <source>
        <dbReference type="Proteomes" id="UP000266196"/>
    </source>
</evidence>
<sequence length="703" mass="79142">MKKAPRAQYGVVFPRGIPASTMELVEGKLKSSKLAVVSETVSEGKAFLDGHNGKVLTVIASRDLLELEAESQSLLKSIVEPDRQVKLPSALDVIGTQFRRKEPFEVLGAAEKFLHYHDLDSPDTFFSSSEELHLLHTYIERVLREDPVDSKEPPLEQHHATFHLIPLHDHATKMHLWNTFKWSIFPSNLTLANAMEAYFGAKVALYFAWLHFFTVFLAGPAVVGGALALYESVFVADASGDSMIAPFFTLLMVVWSACFVQFWARRSATLVCGWGVVESTSFSRRPEFQGLVHVNVFSGERGVTYPYYRRLYKYAVSASMTGGMLVAAFCLMVVSLNFQGYIHDDSVLGSYLHLPWVHQFSLPGAVFDQQGGGPYPWLLPYIPTITHASCIMFLNLKYRAVAGMLTDWENHKTVDAYEDALVLKRFLFEAFDCYIALFYLAFCQLDVVLLQKELVSLYTLDTIRRVGIETILPLVLRWYNDRVDSSMKKGDSNKPNGDDENVSAATLQLVEQVTGFDEYEPFDDYMEKVIEFGYIVLFSSCFPLAALLSVASNLVELKADQFKLIFVHQRPRVHRVGSVGIWQTIVTGLVWLSVLTNVFLFGFTTEQMMIWLPSYFAVQHVDDAIFGGVDHIHVAAKGRETAVLGLVFFLEHVAFFVVQSIFSFIPTVPDSVAEENARRQRVLLRKKNKHVIQAPSATLQTVA</sequence>
<evidence type="ECO:0000313" key="12">
    <source>
        <dbReference type="EMBL" id="RHZ29284.1"/>
    </source>
</evidence>
<comment type="caution">
    <text evidence="12">The sequence shown here is derived from an EMBL/GenBank/DDBJ whole genome shotgun (WGS) entry which is preliminary data.</text>
</comment>
<dbReference type="EMBL" id="QUTA01008533">
    <property type="protein sequence ID" value="RHY03376.1"/>
    <property type="molecule type" value="Genomic_DNA"/>
</dbReference>
<evidence type="ECO:0000313" key="13">
    <source>
        <dbReference type="Proteomes" id="UP000265716"/>
    </source>
</evidence>
<accession>A0A397FJH3</accession>
<comment type="subcellular location">
    <subcellularLocation>
        <location evidence="1">Membrane</location>
        <topology evidence="1">Multi-pass membrane protein</topology>
    </subcellularLocation>
</comment>
<dbReference type="GO" id="GO:0005254">
    <property type="term" value="F:chloride channel activity"/>
    <property type="evidence" value="ECO:0007669"/>
    <property type="project" value="TreeGrafter"/>
</dbReference>
<dbReference type="Proteomes" id="UP000265716">
    <property type="component" value="Unassembled WGS sequence"/>
</dbReference>
<feature type="transmembrane region" description="Helical" evidence="5">
    <location>
        <begin position="314"/>
        <end position="338"/>
    </location>
</feature>
<evidence type="ECO:0000313" key="17">
    <source>
        <dbReference type="Proteomes" id="UP000283543"/>
    </source>
</evidence>
<dbReference type="Proteomes" id="UP000286510">
    <property type="component" value="Unassembled WGS sequence"/>
</dbReference>
<dbReference type="EMBL" id="QUTF01021567">
    <property type="protein sequence ID" value="RHY92376.1"/>
    <property type="molecule type" value="Genomic_DNA"/>
</dbReference>
<feature type="transmembrane region" description="Helical" evidence="5">
    <location>
        <begin position="532"/>
        <end position="555"/>
    </location>
</feature>
<keyword evidence="3 5" id="KW-1133">Transmembrane helix</keyword>
<dbReference type="VEuPathDB" id="FungiDB:H257_06674"/>
<feature type="transmembrane region" description="Helical" evidence="5">
    <location>
        <begin position="576"/>
        <end position="603"/>
    </location>
</feature>
<evidence type="ECO:0000256" key="2">
    <source>
        <dbReference type="ARBA" id="ARBA00022692"/>
    </source>
</evidence>
<dbReference type="InterPro" id="IPR049452">
    <property type="entry name" value="Anoctamin_TM"/>
</dbReference>
<feature type="transmembrane region" description="Helical" evidence="5">
    <location>
        <begin position="377"/>
        <end position="396"/>
    </location>
</feature>
<dbReference type="AlphaFoldDB" id="A0A397FJH3"/>
<dbReference type="EMBL" id="QUTE01007460">
    <property type="protein sequence ID" value="RHZ29284.1"/>
    <property type="molecule type" value="Genomic_DNA"/>
</dbReference>
<dbReference type="PANTHER" id="PTHR12308">
    <property type="entry name" value="ANOCTAMIN"/>
    <property type="match status" value="1"/>
</dbReference>
<feature type="transmembrane region" description="Helical" evidence="5">
    <location>
        <begin position="242"/>
        <end position="264"/>
    </location>
</feature>
<dbReference type="Proteomes" id="UP000266643">
    <property type="component" value="Unassembled WGS sequence"/>
</dbReference>
<reference evidence="13 14" key="1">
    <citation type="submission" date="2018-08" db="EMBL/GenBank/DDBJ databases">
        <title>Aphanomyces genome sequencing and annotation.</title>
        <authorList>
            <person name="Minardi D."/>
            <person name="Oidtmann B."/>
            <person name="Van Der Giezen M."/>
            <person name="Studholme D.J."/>
        </authorList>
    </citation>
    <scope>NUCLEOTIDE SEQUENCE [LARGE SCALE GENOMIC DNA]</scope>
    <source>
        <strain evidence="12 14">197901</strain>
        <strain evidence="8 16">D2</strain>
        <strain evidence="11 18">FDL457</strain>
        <strain evidence="10 13">SA</strain>
        <strain evidence="9 17">Si</strain>
        <strain evidence="7 15">Yx</strain>
    </source>
</reference>